<accession>Q224Q5</accession>
<evidence type="ECO:0000313" key="1">
    <source>
        <dbReference type="EMBL" id="EAR80771.2"/>
    </source>
</evidence>
<keyword evidence="2" id="KW-1185">Reference proteome</keyword>
<dbReference type="RefSeq" id="XP_001028434.2">
    <property type="nucleotide sequence ID" value="XM_001028434.2"/>
</dbReference>
<dbReference type="EMBL" id="GG663308">
    <property type="protein sequence ID" value="EAR80771.2"/>
    <property type="molecule type" value="Genomic_DNA"/>
</dbReference>
<evidence type="ECO:0000313" key="2">
    <source>
        <dbReference type="Proteomes" id="UP000009168"/>
    </source>
</evidence>
<dbReference type="HOGENOM" id="CLU_992050_0_0_1"/>
<protein>
    <submittedName>
        <fullName evidence="1">Tetratricopeptide repeat protein</fullName>
    </submittedName>
</protein>
<dbReference type="Proteomes" id="UP000009168">
    <property type="component" value="Unassembled WGS sequence"/>
</dbReference>
<name>Q224Q5_TETTS</name>
<gene>
    <name evidence="1" type="ORF">TTHERM_02410110</name>
</gene>
<dbReference type="AlphaFoldDB" id="Q224Q5"/>
<proteinExistence type="predicted"/>
<reference evidence="2" key="1">
    <citation type="journal article" date="2006" name="PLoS Biol.">
        <title>Macronuclear genome sequence of the ciliate Tetrahymena thermophila, a model eukaryote.</title>
        <authorList>
            <person name="Eisen J.A."/>
            <person name="Coyne R.S."/>
            <person name="Wu M."/>
            <person name="Wu D."/>
            <person name="Thiagarajan M."/>
            <person name="Wortman J.R."/>
            <person name="Badger J.H."/>
            <person name="Ren Q."/>
            <person name="Amedeo P."/>
            <person name="Jones K.M."/>
            <person name="Tallon L.J."/>
            <person name="Delcher A.L."/>
            <person name="Salzberg S.L."/>
            <person name="Silva J.C."/>
            <person name="Haas B.J."/>
            <person name="Majoros W.H."/>
            <person name="Farzad M."/>
            <person name="Carlton J.M."/>
            <person name="Smith R.K. Jr."/>
            <person name="Garg J."/>
            <person name="Pearlman R.E."/>
            <person name="Karrer K.M."/>
            <person name="Sun L."/>
            <person name="Manning G."/>
            <person name="Elde N.C."/>
            <person name="Turkewitz A.P."/>
            <person name="Asai D.J."/>
            <person name="Wilkes D.E."/>
            <person name="Wang Y."/>
            <person name="Cai H."/>
            <person name="Collins K."/>
            <person name="Stewart B.A."/>
            <person name="Lee S.R."/>
            <person name="Wilamowska K."/>
            <person name="Weinberg Z."/>
            <person name="Ruzzo W.L."/>
            <person name="Wloga D."/>
            <person name="Gaertig J."/>
            <person name="Frankel J."/>
            <person name="Tsao C.-C."/>
            <person name="Gorovsky M.A."/>
            <person name="Keeling P.J."/>
            <person name="Waller R.F."/>
            <person name="Patron N.J."/>
            <person name="Cherry J.M."/>
            <person name="Stover N.A."/>
            <person name="Krieger C.J."/>
            <person name="del Toro C."/>
            <person name="Ryder H.F."/>
            <person name="Williamson S.C."/>
            <person name="Barbeau R.A."/>
            <person name="Hamilton E.P."/>
            <person name="Orias E."/>
        </authorList>
    </citation>
    <scope>NUCLEOTIDE SEQUENCE [LARGE SCALE GENOMIC DNA]</scope>
    <source>
        <strain evidence="2">SB210</strain>
    </source>
</reference>
<dbReference type="InParanoid" id="Q224Q5"/>
<dbReference type="GeneID" id="7901751"/>
<dbReference type="KEGG" id="tet:TTHERM_02410110"/>
<organism evidence="1 2">
    <name type="scientific">Tetrahymena thermophila (strain SB210)</name>
    <dbReference type="NCBI Taxonomy" id="312017"/>
    <lineage>
        <taxon>Eukaryota</taxon>
        <taxon>Sar</taxon>
        <taxon>Alveolata</taxon>
        <taxon>Ciliophora</taxon>
        <taxon>Intramacronucleata</taxon>
        <taxon>Oligohymenophorea</taxon>
        <taxon>Hymenostomatida</taxon>
        <taxon>Tetrahymenina</taxon>
        <taxon>Tetrahymenidae</taxon>
        <taxon>Tetrahymena</taxon>
    </lineage>
</organism>
<sequence>MNNILTTQDSGTGSQDIQKSQIYYSPYPRKSLSLKKSSFISGSQLKNMNQSAIQFTTTNPTNATKDIQQNEIGQQRNFNFENAEKVLNRWQDLGLIDGPDTEQMMMKYPEQGTIEMVRKLTDIKMEQEICTAKFNNLLD</sequence>